<dbReference type="InterPro" id="IPR011545">
    <property type="entry name" value="DEAD/DEAH_box_helicase_dom"/>
</dbReference>
<accession>A0ABN8PAR7</accession>
<sequence>MASMRSTSFEISHFDQAIKSSVSKLGDKRIKEITSLQRKVILGFLKGRDTFACLPTGYGKSLIYQLAVRVAAELSVVYNYKDLFSSEPVVLVVSPLNALIKDQLSSCEKLRINATKIEGSELPSLEGTEIVYVSPETLIGNTQILLQLGERLLGIVVDESHCVNNW</sequence>
<evidence type="ECO:0000313" key="7">
    <source>
        <dbReference type="Proteomes" id="UP001159427"/>
    </source>
</evidence>
<comment type="similarity">
    <text evidence="1">Belongs to the helicase family. RecQ subfamily.</text>
</comment>
<dbReference type="PANTHER" id="PTHR13710">
    <property type="entry name" value="DNA HELICASE RECQ FAMILY MEMBER"/>
    <property type="match status" value="1"/>
</dbReference>
<proteinExistence type="inferred from homology"/>
<dbReference type="Pfam" id="PF00270">
    <property type="entry name" value="DEAD"/>
    <property type="match status" value="1"/>
</dbReference>
<evidence type="ECO:0000256" key="4">
    <source>
        <dbReference type="ARBA" id="ARBA00023242"/>
    </source>
</evidence>
<dbReference type="PANTHER" id="PTHR13710:SF153">
    <property type="entry name" value="RECQ-LIKE DNA HELICASE BLM"/>
    <property type="match status" value="1"/>
</dbReference>
<comment type="caution">
    <text evidence="6">The sequence shown here is derived from an EMBL/GenBank/DDBJ whole genome shotgun (WGS) entry which is preliminary data.</text>
</comment>
<keyword evidence="3" id="KW-0413">Isomerase</keyword>
<evidence type="ECO:0000313" key="6">
    <source>
        <dbReference type="EMBL" id="CAH3139906.1"/>
    </source>
</evidence>
<keyword evidence="4" id="KW-0539">Nucleus</keyword>
<reference evidence="6 7" key="1">
    <citation type="submission" date="2022-05" db="EMBL/GenBank/DDBJ databases">
        <authorList>
            <consortium name="Genoscope - CEA"/>
            <person name="William W."/>
        </authorList>
    </citation>
    <scope>NUCLEOTIDE SEQUENCE [LARGE SCALE GENOMIC DNA]</scope>
</reference>
<dbReference type="Gene3D" id="3.40.50.300">
    <property type="entry name" value="P-loop containing nucleotide triphosphate hydrolases"/>
    <property type="match status" value="1"/>
</dbReference>
<dbReference type="EMBL" id="CALNXI010000791">
    <property type="protein sequence ID" value="CAH3139906.1"/>
    <property type="molecule type" value="Genomic_DNA"/>
</dbReference>
<name>A0ABN8PAR7_9CNID</name>
<dbReference type="PROSITE" id="PS51192">
    <property type="entry name" value="HELICASE_ATP_BIND_1"/>
    <property type="match status" value="1"/>
</dbReference>
<dbReference type="SUPFAM" id="SSF52540">
    <property type="entry name" value="P-loop containing nucleoside triphosphate hydrolases"/>
    <property type="match status" value="1"/>
</dbReference>
<dbReference type="InterPro" id="IPR027417">
    <property type="entry name" value="P-loop_NTPase"/>
</dbReference>
<organism evidence="6 7">
    <name type="scientific">Porites evermanni</name>
    <dbReference type="NCBI Taxonomy" id="104178"/>
    <lineage>
        <taxon>Eukaryota</taxon>
        <taxon>Metazoa</taxon>
        <taxon>Cnidaria</taxon>
        <taxon>Anthozoa</taxon>
        <taxon>Hexacorallia</taxon>
        <taxon>Scleractinia</taxon>
        <taxon>Fungiina</taxon>
        <taxon>Poritidae</taxon>
        <taxon>Porites</taxon>
    </lineage>
</organism>
<keyword evidence="7" id="KW-1185">Reference proteome</keyword>
<dbReference type="InterPro" id="IPR014001">
    <property type="entry name" value="Helicase_ATP-bd"/>
</dbReference>
<evidence type="ECO:0000256" key="2">
    <source>
        <dbReference type="ARBA" id="ARBA00023125"/>
    </source>
</evidence>
<dbReference type="Proteomes" id="UP001159427">
    <property type="component" value="Unassembled WGS sequence"/>
</dbReference>
<feature type="domain" description="Helicase ATP-binding" evidence="5">
    <location>
        <begin position="41"/>
        <end position="166"/>
    </location>
</feature>
<gene>
    <name evidence="6" type="ORF">PEVE_00041529</name>
</gene>
<keyword evidence="2" id="KW-0238">DNA-binding</keyword>
<evidence type="ECO:0000256" key="3">
    <source>
        <dbReference type="ARBA" id="ARBA00023235"/>
    </source>
</evidence>
<evidence type="ECO:0000256" key="1">
    <source>
        <dbReference type="ARBA" id="ARBA00005446"/>
    </source>
</evidence>
<protein>
    <recommendedName>
        <fullName evidence="5">Helicase ATP-binding domain-containing protein</fullName>
    </recommendedName>
</protein>
<evidence type="ECO:0000259" key="5">
    <source>
        <dbReference type="PROSITE" id="PS51192"/>
    </source>
</evidence>